<name>X6LMB3_RETFI</name>
<dbReference type="InterPro" id="IPR043128">
    <property type="entry name" value="Rev_trsase/Diguanyl_cyclase"/>
</dbReference>
<dbReference type="PROSITE" id="PS50878">
    <property type="entry name" value="RT_POL"/>
    <property type="match status" value="1"/>
</dbReference>
<dbReference type="SUPFAM" id="SSF56672">
    <property type="entry name" value="DNA/RNA polymerases"/>
    <property type="match status" value="1"/>
</dbReference>
<organism evidence="2 3">
    <name type="scientific">Reticulomyxa filosa</name>
    <dbReference type="NCBI Taxonomy" id="46433"/>
    <lineage>
        <taxon>Eukaryota</taxon>
        <taxon>Sar</taxon>
        <taxon>Rhizaria</taxon>
        <taxon>Retaria</taxon>
        <taxon>Foraminifera</taxon>
        <taxon>Monothalamids</taxon>
        <taxon>Reticulomyxidae</taxon>
        <taxon>Reticulomyxa</taxon>
    </lineage>
</organism>
<evidence type="ECO:0000313" key="3">
    <source>
        <dbReference type="Proteomes" id="UP000023152"/>
    </source>
</evidence>
<dbReference type="InterPro" id="IPR000477">
    <property type="entry name" value="RT_dom"/>
</dbReference>
<feature type="domain" description="Reverse transcriptase" evidence="1">
    <location>
        <begin position="1"/>
        <end position="217"/>
    </location>
</feature>
<keyword evidence="3" id="KW-1185">Reference proteome</keyword>
<feature type="non-terminal residue" evidence="2">
    <location>
        <position position="1"/>
    </location>
</feature>
<evidence type="ECO:0000313" key="2">
    <source>
        <dbReference type="EMBL" id="ETO02287.1"/>
    </source>
</evidence>
<comment type="caution">
    <text evidence="2">The sequence shown here is derived from an EMBL/GenBank/DDBJ whole genome shotgun (WGS) entry which is preliminary data.</text>
</comment>
<gene>
    <name evidence="2" type="ORF">RFI_35149</name>
</gene>
<dbReference type="Pfam" id="PF00078">
    <property type="entry name" value="RVT_1"/>
    <property type="match status" value="1"/>
</dbReference>
<dbReference type="PANTHER" id="PTHR47027:SF20">
    <property type="entry name" value="REVERSE TRANSCRIPTASE-LIKE PROTEIN WITH RNA-DIRECTED DNA POLYMERASE DOMAIN"/>
    <property type="match status" value="1"/>
</dbReference>
<dbReference type="Proteomes" id="UP000023152">
    <property type="component" value="Unassembled WGS sequence"/>
</dbReference>
<dbReference type="AlphaFoldDB" id="X6LMB3"/>
<dbReference type="EMBL" id="ASPP01036186">
    <property type="protein sequence ID" value="ETO02287.1"/>
    <property type="molecule type" value="Genomic_DNA"/>
</dbReference>
<evidence type="ECO:0000259" key="1">
    <source>
        <dbReference type="PROSITE" id="PS50878"/>
    </source>
</evidence>
<dbReference type="PANTHER" id="PTHR47027">
    <property type="entry name" value="REVERSE TRANSCRIPTASE DOMAIN-CONTAINING PROTEIN"/>
    <property type="match status" value="1"/>
</dbReference>
<reference evidence="2 3" key="1">
    <citation type="journal article" date="2013" name="Curr. Biol.">
        <title>The Genome of the Foraminiferan Reticulomyxa filosa.</title>
        <authorList>
            <person name="Glockner G."/>
            <person name="Hulsmann N."/>
            <person name="Schleicher M."/>
            <person name="Noegel A.A."/>
            <person name="Eichinger L."/>
            <person name="Gallinger C."/>
            <person name="Pawlowski J."/>
            <person name="Sierra R."/>
            <person name="Euteneuer U."/>
            <person name="Pillet L."/>
            <person name="Moustafa A."/>
            <person name="Platzer M."/>
            <person name="Groth M."/>
            <person name="Szafranski K."/>
            <person name="Schliwa M."/>
        </authorList>
    </citation>
    <scope>NUCLEOTIDE SEQUENCE [LARGE SCALE GENOMIC DNA]</scope>
</reference>
<dbReference type="Gene3D" id="3.30.70.270">
    <property type="match status" value="1"/>
</dbReference>
<feature type="non-terminal residue" evidence="2">
    <location>
        <position position="538"/>
    </location>
</feature>
<protein>
    <recommendedName>
        <fullName evidence="1">Reverse transcriptase domain-containing protein</fullName>
    </recommendedName>
</protein>
<dbReference type="OrthoDB" id="10065625at2759"/>
<sequence length="538" mass="63258">STFLDEILNELISLLIKNNPNQMTRLINVICNNGKIPKKLLISKMTSIPKKNKCHEMKYVTKKNCILTLIDINKAFDSVWHNGLLHKLHTTGIKAKILRLLHSILTDGQLLVTNVLPYLIYIITEIKKTNINQKIYDISISPCLLYADDIITFTEYPKDNNKVISTIQEYCTKWKLKINTNKCIISSIKKTDDTRLKGNTLKINNISKTIKYLGITFNTATLSWMKHVEDTIAKANTIITQSQIMGIIWEKLDIKTKIKYYKAIIRHIIEYGFRSILFRKSLIARLNALQHLTITRILKVYRSTFSPATRLIAGIPSLDTRNKHLLITNWFNLFKNNHLSGELIKQEYNYIMNNIHTYIEKIRTKKKIPPAINVEVLKAMIDNDMLCYWYFPPTYMTSQEWSKLVKKRIYKNDYIKDIKEIETKIANQLLVQVIKECNPDMTPGKPLIMETVKRTNDDEVIEKFKWKSRDENGFSKKKWEHCNWCNFEWKDQIQHILYECKQFIDIRKRIMMDQAKNNEKIILNETFSINGFIKYCGE</sequence>
<accession>X6LMB3</accession>
<dbReference type="InterPro" id="IPR043502">
    <property type="entry name" value="DNA/RNA_pol_sf"/>
</dbReference>
<proteinExistence type="predicted"/>